<dbReference type="SUPFAM" id="SSF53756">
    <property type="entry name" value="UDP-Glycosyltransferase/glycogen phosphorylase"/>
    <property type="match status" value="1"/>
</dbReference>
<evidence type="ECO:0000256" key="1">
    <source>
        <dbReference type="PIRSR" id="PIRSR620023-1"/>
    </source>
</evidence>
<keyword evidence="4" id="KW-0378">Hydrolase</keyword>
<gene>
    <name evidence="4" type="primary">pseG</name>
    <name evidence="4" type="ORF">DLM85_01945</name>
</gene>
<keyword evidence="5" id="KW-1185">Reference proteome</keyword>
<dbReference type="NCBIfam" id="TIGR03590">
    <property type="entry name" value="PseG"/>
    <property type="match status" value="1"/>
</dbReference>
<dbReference type="Gene3D" id="3.40.50.11190">
    <property type="match status" value="1"/>
</dbReference>
<accession>A0A328BSH3</accession>
<feature type="domain" description="N-acetyltransferase" evidence="3">
    <location>
        <begin position="365"/>
        <end position="522"/>
    </location>
</feature>
<evidence type="ECO:0000256" key="2">
    <source>
        <dbReference type="PIRSR" id="PIRSR620023-2"/>
    </source>
</evidence>
<feature type="active site" description="Proton acceptor" evidence="1">
    <location>
        <position position="23"/>
    </location>
</feature>
<dbReference type="Proteomes" id="UP000248553">
    <property type="component" value="Unassembled WGS sequence"/>
</dbReference>
<evidence type="ECO:0000313" key="4">
    <source>
        <dbReference type="EMBL" id="RAK69645.1"/>
    </source>
</evidence>
<evidence type="ECO:0000313" key="5">
    <source>
        <dbReference type="Proteomes" id="UP000248553"/>
    </source>
</evidence>
<evidence type="ECO:0000259" key="3">
    <source>
        <dbReference type="PROSITE" id="PS51186"/>
    </source>
</evidence>
<dbReference type="AlphaFoldDB" id="A0A328BSH3"/>
<name>A0A328BSH3_9BACT</name>
<feature type="binding site" evidence="2">
    <location>
        <position position="157"/>
    </location>
    <ligand>
        <name>substrate</name>
    </ligand>
</feature>
<dbReference type="PANTHER" id="PTHR43328">
    <property type="entry name" value="ACETYLTRANSFERASE-RELATED"/>
    <property type="match status" value="1"/>
</dbReference>
<dbReference type="Gene3D" id="3.40.50.2000">
    <property type="entry name" value="Glycogen Phosphorylase B"/>
    <property type="match status" value="1"/>
</dbReference>
<dbReference type="InterPro" id="IPR016181">
    <property type="entry name" value="Acyl_CoA_acyltransferase"/>
</dbReference>
<dbReference type="PANTHER" id="PTHR43328:SF1">
    <property type="entry name" value="N-ACETYLTRANSFERASE DOMAIN-CONTAINING PROTEIN"/>
    <property type="match status" value="1"/>
</dbReference>
<dbReference type="SUPFAM" id="SSF55729">
    <property type="entry name" value="Acyl-CoA N-acyltransferases (Nat)"/>
    <property type="match status" value="1"/>
</dbReference>
<dbReference type="InterPro" id="IPR000182">
    <property type="entry name" value="GNAT_dom"/>
</dbReference>
<dbReference type="EMBL" id="QHKM01000001">
    <property type="protein sequence ID" value="RAK69645.1"/>
    <property type="molecule type" value="Genomic_DNA"/>
</dbReference>
<dbReference type="EC" id="3.6.1.57" evidence="4"/>
<protein>
    <submittedName>
        <fullName evidence="4">UDP-2,4-diacetamido-2,4, 6-trideoxy-beta-L-altropyranose hydrolase</fullName>
        <ecNumber evidence="4">3.6.1.57</ecNumber>
    </submittedName>
</protein>
<dbReference type="PROSITE" id="PS51186">
    <property type="entry name" value="GNAT"/>
    <property type="match status" value="1"/>
</dbReference>
<dbReference type="Gene3D" id="3.40.630.30">
    <property type="match status" value="1"/>
</dbReference>
<dbReference type="Pfam" id="PF13302">
    <property type="entry name" value="Acetyltransf_3"/>
    <property type="match status" value="1"/>
</dbReference>
<dbReference type="CDD" id="cd04301">
    <property type="entry name" value="NAT_SF"/>
    <property type="match status" value="1"/>
</dbReference>
<reference evidence="5" key="1">
    <citation type="submission" date="2018-05" db="EMBL/GenBank/DDBJ databases">
        <authorList>
            <person name="Nie L."/>
        </authorList>
    </citation>
    <scope>NUCLEOTIDE SEQUENCE [LARGE SCALE GENOMIC DNA]</scope>
    <source>
        <strain evidence="5">NL</strain>
    </source>
</reference>
<dbReference type="InterPro" id="IPR020023">
    <property type="entry name" value="PseG"/>
</dbReference>
<proteinExistence type="predicted"/>
<sequence length="527" mass="57199">MSRSALPRLVLRADGNPRIGLGHVMRLLALADMLGPDFRTVFVIQEPSAELQQLLTAAVDEVVDMTPQPAAGEPAWLAQHVLQPHDILILDGYGFEYSYQQEVRPHVARLVCLDDLHSFPSAADLVINPAGGVLAADYELRQPGARLLSGPAYAPLRPAYMAAAATAAERPAAAPDTILICLGGADPAQQTQRVAEALLALAPVRQVHAVVGSAYQGWDTLQQWAADQPRLLLHRNLAAADMVALMQLCGAAVCAPSTVSYEYCAAGGGLLFTQPLADNQRGIDRFLREQGLALPYHSAANVLTSGEAARVADRMRQAQRRHFDGRVAERLRQAFAELVSAEPPAEQGAVVTPAARSAPAATDGLTTRRATADDARLYFDWANDPAVRQNAVQTEPIEWEGHRGWFARRLADADAYLYVLEQDGTPVGQVRIEFEAERPAAPGLIDYSVDAAWRGRGLGTALLHQALRQLRQDRAGDWTVVGQVKPQNQASARVFERLGFQRQPAAWLHGQPYDVFLRTAAAFGRPL</sequence>
<dbReference type="GO" id="GO:0016747">
    <property type="term" value="F:acyltransferase activity, transferring groups other than amino-acyl groups"/>
    <property type="evidence" value="ECO:0007669"/>
    <property type="project" value="InterPro"/>
</dbReference>
<dbReference type="GO" id="GO:0016787">
    <property type="term" value="F:hydrolase activity"/>
    <property type="evidence" value="ECO:0007669"/>
    <property type="project" value="UniProtKB-KW"/>
</dbReference>
<comment type="caution">
    <text evidence="4">The sequence shown here is derived from an EMBL/GenBank/DDBJ whole genome shotgun (WGS) entry which is preliminary data.</text>
</comment>
<organism evidence="4 5">
    <name type="scientific">Hymenobacter edaphi</name>
    <dbReference type="NCBI Taxonomy" id="2211146"/>
    <lineage>
        <taxon>Bacteria</taxon>
        <taxon>Pseudomonadati</taxon>
        <taxon>Bacteroidota</taxon>
        <taxon>Cytophagia</taxon>
        <taxon>Cytophagales</taxon>
        <taxon>Hymenobacteraceae</taxon>
        <taxon>Hymenobacter</taxon>
    </lineage>
</organism>
<feature type="binding site" evidence="2">
    <location>
        <position position="262"/>
    </location>
    <ligand>
        <name>substrate</name>
    </ligand>
</feature>
<dbReference type="RefSeq" id="WP_111476381.1">
    <property type="nucleotide sequence ID" value="NZ_QHKM01000001.1"/>
</dbReference>
<dbReference type="OrthoDB" id="6290225at2"/>